<sequence>MKYRRKETVEALQWNGRNQAELKAFAGQFVMFDYADVDKDGVLDALLKVKNAEKIEKAEPGDYIVRGKKGDFFIMKQAEFEALYEEAE</sequence>
<gene>
    <name evidence="1" type="ORF">HNP76_000486</name>
</gene>
<accession>A0A7W8G7B5</accession>
<dbReference type="Proteomes" id="UP000518887">
    <property type="component" value="Unassembled WGS sequence"/>
</dbReference>
<dbReference type="AlphaFoldDB" id="A0A7W8G7B5"/>
<proteinExistence type="predicted"/>
<reference evidence="1 2" key="1">
    <citation type="submission" date="2020-08" db="EMBL/GenBank/DDBJ databases">
        <title>Genomic Encyclopedia of Type Strains, Phase IV (KMG-IV): sequencing the most valuable type-strain genomes for metagenomic binning, comparative biology and taxonomic classification.</title>
        <authorList>
            <person name="Goeker M."/>
        </authorList>
    </citation>
    <scope>NUCLEOTIDE SEQUENCE [LARGE SCALE GENOMIC DNA]</scope>
    <source>
        <strain evidence="1 2">DSM 103462</strain>
    </source>
</reference>
<protein>
    <submittedName>
        <fullName evidence="1">Uncharacterized protein</fullName>
    </submittedName>
</protein>
<evidence type="ECO:0000313" key="1">
    <source>
        <dbReference type="EMBL" id="MBB5225146.1"/>
    </source>
</evidence>
<name>A0A7W8G7B5_9SPIR</name>
<evidence type="ECO:0000313" key="2">
    <source>
        <dbReference type="Proteomes" id="UP000518887"/>
    </source>
</evidence>
<organism evidence="1 2">
    <name type="scientific">Treponema ruminis</name>
    <dbReference type="NCBI Taxonomy" id="744515"/>
    <lineage>
        <taxon>Bacteria</taxon>
        <taxon>Pseudomonadati</taxon>
        <taxon>Spirochaetota</taxon>
        <taxon>Spirochaetia</taxon>
        <taxon>Spirochaetales</taxon>
        <taxon>Treponemataceae</taxon>
        <taxon>Treponema</taxon>
    </lineage>
</organism>
<dbReference type="EMBL" id="JACHFQ010000001">
    <property type="protein sequence ID" value="MBB5225146.1"/>
    <property type="molecule type" value="Genomic_DNA"/>
</dbReference>
<keyword evidence="2" id="KW-1185">Reference proteome</keyword>
<dbReference type="RefSeq" id="WP_184657105.1">
    <property type="nucleotide sequence ID" value="NZ_CP031518.1"/>
</dbReference>
<comment type="caution">
    <text evidence="1">The sequence shown here is derived from an EMBL/GenBank/DDBJ whole genome shotgun (WGS) entry which is preliminary data.</text>
</comment>